<evidence type="ECO:0000256" key="2">
    <source>
        <dbReference type="ARBA" id="ARBA00007261"/>
    </source>
</evidence>
<dbReference type="InterPro" id="IPR011765">
    <property type="entry name" value="Pept_M16_N"/>
</dbReference>
<comment type="caution">
    <text evidence="6">The sequence shown here is derived from an EMBL/GenBank/DDBJ whole genome shotgun (WGS) entry which is preliminary data.</text>
</comment>
<evidence type="ECO:0000259" key="5">
    <source>
        <dbReference type="Pfam" id="PF16924"/>
    </source>
</evidence>
<reference evidence="6" key="1">
    <citation type="journal article" date="2015" name="Genom Data">
        <title>Draft genome sequences of Phytophthora kernoviae and Phytophthora ramorum lineage EU2 from Scotland.</title>
        <authorList>
            <person name="Sambles C."/>
            <person name="Schlenzig A."/>
            <person name="O'Neill P."/>
            <person name="Grant M."/>
            <person name="Studholme D.J."/>
        </authorList>
    </citation>
    <scope>NUCLEOTIDE SEQUENCE</scope>
    <source>
        <strain evidence="6">00238/432</strain>
    </source>
</reference>
<evidence type="ECO:0000313" key="6">
    <source>
        <dbReference type="EMBL" id="KAF4325695.1"/>
    </source>
</evidence>
<dbReference type="SUPFAM" id="SSF63411">
    <property type="entry name" value="LuxS/MPP-like metallohydrolase"/>
    <property type="match status" value="2"/>
</dbReference>
<comment type="function">
    <text evidence="1">Substrate recognition and binding subunit of the essential mitochondrial processing protease (MPP), which cleaves the mitochondrial sequence off newly imported precursors proteins.</text>
</comment>
<dbReference type="Pfam" id="PF00675">
    <property type="entry name" value="Peptidase_M16"/>
    <property type="match status" value="1"/>
</dbReference>
<dbReference type="InterPro" id="IPR011249">
    <property type="entry name" value="Metalloenz_LuxS/M16"/>
</dbReference>
<dbReference type="Pfam" id="PF16924">
    <property type="entry name" value="DpaA_N"/>
    <property type="match status" value="1"/>
</dbReference>
<evidence type="ECO:0000256" key="1">
    <source>
        <dbReference type="ARBA" id="ARBA00002123"/>
    </source>
</evidence>
<dbReference type="Gene3D" id="3.40.50.720">
    <property type="entry name" value="NAD(P)-binding Rossmann-like Domain"/>
    <property type="match status" value="1"/>
</dbReference>
<dbReference type="GO" id="GO:0003824">
    <property type="term" value="F:catalytic activity"/>
    <property type="evidence" value="ECO:0007669"/>
    <property type="project" value="InterPro"/>
</dbReference>
<protein>
    <recommendedName>
        <fullName evidence="8">Peptidase M16 C-terminal domain-containing protein</fullName>
    </recommendedName>
</protein>
<comment type="similarity">
    <text evidence="2">Belongs to the peptidase M16 family.</text>
</comment>
<dbReference type="InterPro" id="IPR007863">
    <property type="entry name" value="Peptidase_M16_C"/>
</dbReference>
<reference evidence="6" key="2">
    <citation type="submission" date="2020-02" db="EMBL/GenBank/DDBJ databases">
        <authorList>
            <person name="Studholme D.J."/>
        </authorList>
    </citation>
    <scope>NUCLEOTIDE SEQUENCE</scope>
    <source>
        <strain evidence="6">00238/432</strain>
    </source>
</reference>
<feature type="domain" description="Peptidase M16 N-terminal" evidence="3">
    <location>
        <begin position="1"/>
        <end position="109"/>
    </location>
</feature>
<name>A0A8J4SW01_9STRA</name>
<dbReference type="Pfam" id="PF05193">
    <property type="entry name" value="Peptidase_M16_C"/>
    <property type="match status" value="1"/>
</dbReference>
<dbReference type="Proteomes" id="UP000702964">
    <property type="component" value="Unassembled WGS sequence"/>
</dbReference>
<feature type="domain" description="Dipicolinate synthase subunit A N-terminal" evidence="5">
    <location>
        <begin position="350"/>
        <end position="465"/>
    </location>
</feature>
<dbReference type="InterPro" id="IPR031629">
    <property type="entry name" value="DpaA_N"/>
</dbReference>
<evidence type="ECO:0000259" key="4">
    <source>
        <dbReference type="Pfam" id="PF05193"/>
    </source>
</evidence>
<evidence type="ECO:0000313" key="7">
    <source>
        <dbReference type="Proteomes" id="UP000702964"/>
    </source>
</evidence>
<dbReference type="InterPro" id="IPR036551">
    <property type="entry name" value="Flavin_trans-like"/>
</dbReference>
<feature type="domain" description="Peptidase M16 C-terminal" evidence="4">
    <location>
        <begin position="119"/>
        <end position="288"/>
    </location>
</feature>
<gene>
    <name evidence="6" type="ORF">G195_000654</name>
</gene>
<organism evidence="6 7">
    <name type="scientific">Phytophthora kernoviae 00238/432</name>
    <dbReference type="NCBI Taxonomy" id="1284355"/>
    <lineage>
        <taxon>Eukaryota</taxon>
        <taxon>Sar</taxon>
        <taxon>Stramenopiles</taxon>
        <taxon>Oomycota</taxon>
        <taxon>Peronosporomycetes</taxon>
        <taxon>Peronosporales</taxon>
        <taxon>Peronosporaceae</taxon>
        <taxon>Phytophthora</taxon>
    </lineage>
</organism>
<dbReference type="AlphaFoldDB" id="A0A8J4SW01"/>
<dbReference type="EMBL" id="AOFI03000003">
    <property type="protein sequence ID" value="KAF4325695.1"/>
    <property type="molecule type" value="Genomic_DNA"/>
</dbReference>
<evidence type="ECO:0000259" key="3">
    <source>
        <dbReference type="Pfam" id="PF00675"/>
    </source>
</evidence>
<proteinExistence type="inferred from homology"/>
<dbReference type="InterPro" id="IPR050361">
    <property type="entry name" value="MPP/UQCRC_Complex"/>
</dbReference>
<evidence type="ECO:0008006" key="8">
    <source>
        <dbReference type="Google" id="ProtNLM"/>
    </source>
</evidence>
<dbReference type="Gene3D" id="3.40.50.1950">
    <property type="entry name" value="Flavin prenyltransferase-like"/>
    <property type="match status" value="1"/>
</dbReference>
<sequence length="593" mass="65472">MLFKGTERYDAKAIAEQFDAIGGNVNAFTSKEYTCYYAKVLDEHLPIAVDVLSDMFFRSKMDDGELLKEKNVILEEISMYEDTPDDMVHDLMALAAYGEHPLAYPILGTEERLKAMDSSHLRAYMKEHYTIENTVISIAGNIDDSVIDLMEKHFGAFDVNGVAEQVTLPAFQSGQLFHKKKTEQNHICISFPGCKIGDPLQFAMVVLNNAIGGGMSSRLFQEIREKRGLAYSVYSYHSSHADSGLFTIYAGTAPKQTKEVLDLTKEVLHDLAVNGLSEDELRKGKEQLKGSLILSLESTGSRMNRLGKNELMLGRHHTLNEMIAKIEEVTMDDVNAVLDLMFAEPFALAMVVMGGDARQLEVIQKCAELDATVSVVGFDKLEYSIPGIEHQELEDDVFASADVLVLPVVGCDDQGKVSTSFSNTSIFLKKEHVAALPEHCIVFTGMAKPFLRDLCRENGLRLVEVLDRDDIALYNSIPTAEGAIGMAIQETDFTIHGSECIVLGLGRTAKAQMRNQRPLVLAISTNDGLGLNAANIAKLLVAKYLYFVPFGQDDPVKKPNSLVAKMELIPEACWSALEGKQLQPMIVQRSAQA</sequence>
<dbReference type="PANTHER" id="PTHR11851:SF49">
    <property type="entry name" value="MITOCHONDRIAL-PROCESSING PEPTIDASE SUBUNIT ALPHA"/>
    <property type="match status" value="1"/>
</dbReference>
<dbReference type="GO" id="GO:0046872">
    <property type="term" value="F:metal ion binding"/>
    <property type="evidence" value="ECO:0007669"/>
    <property type="project" value="InterPro"/>
</dbReference>
<dbReference type="Gene3D" id="3.30.830.10">
    <property type="entry name" value="Metalloenzyme, LuxS/M16 peptidase-like"/>
    <property type="match status" value="2"/>
</dbReference>
<accession>A0A8J4SW01</accession>
<dbReference type="PANTHER" id="PTHR11851">
    <property type="entry name" value="METALLOPROTEASE"/>
    <property type="match status" value="1"/>
</dbReference>
<dbReference type="SUPFAM" id="SSF52507">
    <property type="entry name" value="Homo-oligomeric flavin-containing Cys decarboxylases, HFCD"/>
    <property type="match status" value="1"/>
</dbReference>